<dbReference type="PANTHER" id="PTHR21525:SF9">
    <property type="entry name" value="CHANNEL_COLICIN DOMAIN-CONTAINING PROTEIN"/>
    <property type="match status" value="1"/>
</dbReference>
<gene>
    <name evidence="1" type="ORF">EG028_03015</name>
</gene>
<dbReference type="EMBL" id="RMBX01000001">
    <property type="protein sequence ID" value="RPD43283.1"/>
    <property type="molecule type" value="Genomic_DNA"/>
</dbReference>
<proteinExistence type="predicted"/>
<dbReference type="PANTHER" id="PTHR21525">
    <property type="entry name" value="MOTILE SPERM PROTEIN"/>
    <property type="match status" value="1"/>
</dbReference>
<accession>A0A3N4N6L2</accession>
<dbReference type="Pfam" id="PF14107">
    <property type="entry name" value="DUF4280"/>
    <property type="match status" value="1"/>
</dbReference>
<name>A0A3N4N6L2_9BACT</name>
<organism evidence="1 2">
    <name type="scientific">Chitinophaga barathri</name>
    <dbReference type="NCBI Taxonomy" id="1647451"/>
    <lineage>
        <taxon>Bacteria</taxon>
        <taxon>Pseudomonadati</taxon>
        <taxon>Bacteroidota</taxon>
        <taxon>Chitinophagia</taxon>
        <taxon>Chitinophagales</taxon>
        <taxon>Chitinophagaceae</taxon>
        <taxon>Chitinophaga</taxon>
    </lineage>
</organism>
<dbReference type="Proteomes" id="UP000279089">
    <property type="component" value="Unassembled WGS sequence"/>
</dbReference>
<dbReference type="CDD" id="cd20702">
    <property type="entry name" value="PoNe"/>
    <property type="match status" value="1"/>
</dbReference>
<dbReference type="AlphaFoldDB" id="A0A3N4N6L2"/>
<evidence type="ECO:0000313" key="2">
    <source>
        <dbReference type="Proteomes" id="UP000279089"/>
    </source>
</evidence>
<sequence>MGSKKYIPANSWLTCDKGSAPSRLMVTHHNNTRIYGENLASEMDMVPGENIFPMGSCSVTGGSCKPDPIYWDKCNEGVKVNGYKLVFEDACLLCKQGGKVKVDFDAPSGGGPGAAALTGLGFGMNNGGMYLGENFAEGAKTLKDIENEYFRGKTIDEIAASKGDFKRVYGEERVRMDLKAKGYVINSTDMGTGQNGLDLGAKDVKGTTDIVTDGKFATRGGKPKLANTKGSGKQLGNRWLANGQATGTSRVQQSLPPDDAARVLDKVNTNDPSLKRLAAGVEPDGKISYHDVDRNGKVGNKVNLEPANVVRGGSRAANAINGISASIQGNKAVSAANDFLVRNASTVSKVGKVVGRGAIVVGIVMEGYNVYSAYQEEGHFGEKTKEATGGAIGALGGALVGAKIGAAVGALGGPVGIIVGGVVGGVIGGIAGSSVGKWIGSWF</sequence>
<dbReference type="RefSeq" id="WP_120514551.1">
    <property type="nucleotide sequence ID" value="NZ_QXZY01000001.1"/>
</dbReference>
<dbReference type="OrthoDB" id="619618at2"/>
<comment type="caution">
    <text evidence="1">The sequence shown here is derived from an EMBL/GenBank/DDBJ whole genome shotgun (WGS) entry which is preliminary data.</text>
</comment>
<protein>
    <submittedName>
        <fullName evidence="1">DUF4280 domain-containing protein</fullName>
    </submittedName>
</protein>
<keyword evidence="2" id="KW-1185">Reference proteome</keyword>
<dbReference type="InterPro" id="IPR025460">
    <property type="entry name" value="DUF4280"/>
</dbReference>
<reference evidence="2" key="1">
    <citation type="submission" date="2018-11" db="EMBL/GenBank/DDBJ databases">
        <title>Chitinophaga lutea sp.nov., isolate from arsenic contaminated soil.</title>
        <authorList>
            <person name="Zong Y."/>
        </authorList>
    </citation>
    <scope>NUCLEOTIDE SEQUENCE [LARGE SCALE GENOMIC DNA]</scope>
    <source>
        <strain evidence="2">YLT18</strain>
    </source>
</reference>
<evidence type="ECO:0000313" key="1">
    <source>
        <dbReference type="EMBL" id="RPD43283.1"/>
    </source>
</evidence>